<dbReference type="InterPro" id="IPR001509">
    <property type="entry name" value="Epimerase_deHydtase"/>
</dbReference>
<dbReference type="RefSeq" id="WP_085759115.1">
    <property type="nucleotide sequence ID" value="NZ_CP019343.1"/>
</dbReference>
<dbReference type="Gene3D" id="3.90.25.10">
    <property type="entry name" value="UDP-galactose 4-epimerase, domain 1"/>
    <property type="match status" value="1"/>
</dbReference>
<evidence type="ECO:0000313" key="4">
    <source>
        <dbReference type="EMBL" id="ARN74948.1"/>
    </source>
</evidence>
<proteinExistence type="inferred from homology"/>
<name>A0A1X9NA69_9GAMM</name>
<dbReference type="OrthoDB" id="9795415at2"/>
<gene>
    <name evidence="4" type="ORF">BST96_12985</name>
</gene>
<reference evidence="4 5" key="1">
    <citation type="submission" date="2016-11" db="EMBL/GenBank/DDBJ databases">
        <title>Trade-off between light-utilization and light-protection in marine flavobacteria.</title>
        <authorList>
            <person name="Kumagai Y."/>
        </authorList>
    </citation>
    <scope>NUCLEOTIDE SEQUENCE [LARGE SCALE GENOMIC DNA]</scope>
    <source>
        <strain evidence="4 5">NBRC 107125</strain>
    </source>
</reference>
<accession>A0A1X9NA69</accession>
<dbReference type="KEGG" id="osg:BST96_12985"/>
<feature type="domain" description="NAD-dependent epimerase/dehydratase" evidence="3">
    <location>
        <begin position="6"/>
        <end position="234"/>
    </location>
</feature>
<evidence type="ECO:0000256" key="2">
    <source>
        <dbReference type="ARBA" id="ARBA00007637"/>
    </source>
</evidence>
<comment type="similarity">
    <text evidence="2">Belongs to the NAD(P)-dependent epimerase/dehydratase family.</text>
</comment>
<keyword evidence="5" id="KW-1185">Reference proteome</keyword>
<dbReference type="Pfam" id="PF01370">
    <property type="entry name" value="Epimerase"/>
    <property type="match status" value="1"/>
</dbReference>
<dbReference type="PANTHER" id="PTHR43000">
    <property type="entry name" value="DTDP-D-GLUCOSE 4,6-DEHYDRATASE-RELATED"/>
    <property type="match status" value="1"/>
</dbReference>
<evidence type="ECO:0000313" key="5">
    <source>
        <dbReference type="Proteomes" id="UP000193450"/>
    </source>
</evidence>
<dbReference type="SUPFAM" id="SSF51735">
    <property type="entry name" value="NAD(P)-binding Rossmann-fold domains"/>
    <property type="match status" value="1"/>
</dbReference>
<dbReference type="AlphaFoldDB" id="A0A1X9NA69"/>
<organism evidence="4 5">
    <name type="scientific">Oceanicoccus sagamiensis</name>
    <dbReference type="NCBI Taxonomy" id="716816"/>
    <lineage>
        <taxon>Bacteria</taxon>
        <taxon>Pseudomonadati</taxon>
        <taxon>Pseudomonadota</taxon>
        <taxon>Gammaproteobacteria</taxon>
        <taxon>Cellvibrionales</taxon>
        <taxon>Spongiibacteraceae</taxon>
        <taxon>Oceanicoccus</taxon>
    </lineage>
</organism>
<dbReference type="EMBL" id="CP019343">
    <property type="protein sequence ID" value="ARN74948.1"/>
    <property type="molecule type" value="Genomic_DNA"/>
</dbReference>
<dbReference type="Proteomes" id="UP000193450">
    <property type="component" value="Chromosome"/>
</dbReference>
<evidence type="ECO:0000259" key="3">
    <source>
        <dbReference type="Pfam" id="PF01370"/>
    </source>
</evidence>
<evidence type="ECO:0000256" key="1">
    <source>
        <dbReference type="ARBA" id="ARBA00005125"/>
    </source>
</evidence>
<protein>
    <submittedName>
        <fullName evidence="4">GDP-mannose 4,6 dehydratase</fullName>
    </submittedName>
</protein>
<sequence length="305" mass="33286">MSPPRALITGISGFTGDYIAAELSQRGYDIFGFGAESAQQQNNRYSINLSDQKAIRELVETIQPDVVVHLAAISFVAHGDIDAIYQANITGTRNLLSALVEAGVNPDLVVLASSANIYGNTHAQDLDPSAVLNETTIAAPANDYAVSKLAMEHMARLWMEQLPITIVRPFNYTGVGQSERFLLPKIVSHFQRGDHRIELGNIDVVRDFSDVRDIAAAYGGLIDAKPAGEVFNLCSGSGHSLTETLDMMRDIAGYSIKVEVNPAFVRDNEVKQLVGCNDKLKATVGNYSPIPLRQTLEWMYKKTDG</sequence>
<comment type="pathway">
    <text evidence="1">Bacterial outer membrane biogenesis; LPS O-antigen biosynthesis.</text>
</comment>
<dbReference type="InterPro" id="IPR036291">
    <property type="entry name" value="NAD(P)-bd_dom_sf"/>
</dbReference>
<dbReference type="STRING" id="716816.BST96_12985"/>
<dbReference type="Gene3D" id="3.40.50.720">
    <property type="entry name" value="NAD(P)-binding Rossmann-like Domain"/>
    <property type="match status" value="1"/>
</dbReference>